<dbReference type="Proteomes" id="UP000595046">
    <property type="component" value="Chromosome"/>
</dbReference>
<feature type="transmembrane region" description="Helical" evidence="1">
    <location>
        <begin position="50"/>
        <end position="69"/>
    </location>
</feature>
<keyword evidence="1" id="KW-0472">Membrane</keyword>
<keyword evidence="3" id="KW-1185">Reference proteome</keyword>
<feature type="transmembrane region" description="Helical" evidence="1">
    <location>
        <begin position="76"/>
        <end position="98"/>
    </location>
</feature>
<evidence type="ECO:0000313" key="2">
    <source>
        <dbReference type="EMBL" id="QPP07655.1"/>
    </source>
</evidence>
<dbReference type="KEGG" id="sbat:G4Z16_16050"/>
<dbReference type="AlphaFoldDB" id="A0A7T1T772"/>
<reference evidence="3" key="1">
    <citation type="submission" date="2020-02" db="EMBL/GenBank/DDBJ databases">
        <title>Streptomyces sp. ASO4wet.</title>
        <authorList>
            <person name="Risdian C."/>
            <person name="Landwehr W."/>
            <person name="Schupp P."/>
            <person name="Wink J."/>
        </authorList>
    </citation>
    <scope>NUCLEOTIDE SEQUENCE [LARGE SCALE GENOMIC DNA]</scope>
    <source>
        <strain evidence="3">ASO4wet</strain>
    </source>
</reference>
<dbReference type="EMBL" id="CP048882">
    <property type="protein sequence ID" value="QPP07655.1"/>
    <property type="molecule type" value="Genomic_DNA"/>
</dbReference>
<sequence length="100" mass="10258">MAQAVRHNPVSMVLDDSRAHPLESSLAAVTVVVGVVAFLTALLSPELHVLSAWTGLVGIVTGAWGQFISATTGERFALIIGLGGAAFGFYLGMAHGGLLV</sequence>
<proteinExistence type="predicted"/>
<evidence type="ECO:0000313" key="3">
    <source>
        <dbReference type="Proteomes" id="UP000595046"/>
    </source>
</evidence>
<protein>
    <recommendedName>
        <fullName evidence="4">Integral membrane protein</fullName>
    </recommendedName>
</protein>
<evidence type="ECO:0000256" key="1">
    <source>
        <dbReference type="SAM" id="Phobius"/>
    </source>
</evidence>
<gene>
    <name evidence="2" type="ORF">G4Z16_16050</name>
</gene>
<organism evidence="2 3">
    <name type="scientific">Streptomyces bathyalis</name>
    <dbReference type="NCBI Taxonomy" id="2710756"/>
    <lineage>
        <taxon>Bacteria</taxon>
        <taxon>Bacillati</taxon>
        <taxon>Actinomycetota</taxon>
        <taxon>Actinomycetes</taxon>
        <taxon>Kitasatosporales</taxon>
        <taxon>Streptomycetaceae</taxon>
        <taxon>Streptomyces</taxon>
    </lineage>
</organism>
<name>A0A7T1T772_9ACTN</name>
<dbReference type="RefSeq" id="WP_197351465.1">
    <property type="nucleotide sequence ID" value="NZ_CP048882.1"/>
</dbReference>
<feature type="transmembrane region" description="Helical" evidence="1">
    <location>
        <begin position="26"/>
        <end position="44"/>
    </location>
</feature>
<evidence type="ECO:0008006" key="4">
    <source>
        <dbReference type="Google" id="ProtNLM"/>
    </source>
</evidence>
<keyword evidence="1" id="KW-1133">Transmembrane helix</keyword>
<keyword evidence="1" id="KW-0812">Transmembrane</keyword>
<accession>A0A7T1T772</accession>